<dbReference type="SUPFAM" id="SSF48726">
    <property type="entry name" value="Immunoglobulin"/>
    <property type="match status" value="2"/>
</dbReference>
<dbReference type="GO" id="GO:0006955">
    <property type="term" value="P:immune response"/>
    <property type="evidence" value="ECO:0007669"/>
    <property type="project" value="TreeGrafter"/>
</dbReference>
<evidence type="ECO:0000313" key="8">
    <source>
        <dbReference type="RefSeq" id="XP_029312600.1"/>
    </source>
</evidence>
<organism evidence="7 8">
    <name type="scientific">Cottoperca gobio</name>
    <name type="common">Frogmouth</name>
    <name type="synonym">Aphritis gobio</name>
    <dbReference type="NCBI Taxonomy" id="56716"/>
    <lineage>
        <taxon>Eukaryota</taxon>
        <taxon>Metazoa</taxon>
        <taxon>Chordata</taxon>
        <taxon>Craniata</taxon>
        <taxon>Vertebrata</taxon>
        <taxon>Euteleostomi</taxon>
        <taxon>Actinopterygii</taxon>
        <taxon>Neopterygii</taxon>
        <taxon>Teleostei</taxon>
        <taxon>Neoteleostei</taxon>
        <taxon>Acanthomorphata</taxon>
        <taxon>Eupercaria</taxon>
        <taxon>Perciformes</taxon>
        <taxon>Notothenioidei</taxon>
        <taxon>Bovichtidae</taxon>
        <taxon>Cottoperca</taxon>
    </lineage>
</organism>
<dbReference type="SMART" id="SM00409">
    <property type="entry name" value="IG"/>
    <property type="match status" value="3"/>
</dbReference>
<keyword evidence="4" id="KW-0472">Membrane</keyword>
<feature type="transmembrane region" description="Helical" evidence="4">
    <location>
        <begin position="364"/>
        <end position="388"/>
    </location>
</feature>
<feature type="chain" id="PRO_5026816198" evidence="5">
    <location>
        <begin position="20"/>
        <end position="523"/>
    </location>
</feature>
<dbReference type="PROSITE" id="PS50835">
    <property type="entry name" value="IG_LIKE"/>
    <property type="match status" value="2"/>
</dbReference>
<dbReference type="InParanoid" id="A0A6J2RTF0"/>
<keyword evidence="1 5" id="KW-0732">Signal</keyword>
<dbReference type="GO" id="GO:0004888">
    <property type="term" value="F:transmembrane signaling receptor activity"/>
    <property type="evidence" value="ECO:0007669"/>
    <property type="project" value="TreeGrafter"/>
</dbReference>
<evidence type="ECO:0000259" key="6">
    <source>
        <dbReference type="PROSITE" id="PS50835"/>
    </source>
</evidence>
<dbReference type="InterPro" id="IPR007110">
    <property type="entry name" value="Ig-like_dom"/>
</dbReference>
<dbReference type="AlphaFoldDB" id="A0A6J2RTF0"/>
<reference evidence="8" key="1">
    <citation type="submission" date="2025-08" db="UniProtKB">
        <authorList>
            <consortium name="RefSeq"/>
        </authorList>
    </citation>
    <scope>IDENTIFICATION</scope>
</reference>
<dbReference type="PANTHER" id="PTHR11481:SF64">
    <property type="entry name" value="FC RECEPTOR-LIKE PROTEIN 4"/>
    <property type="match status" value="1"/>
</dbReference>
<proteinExistence type="predicted"/>
<dbReference type="Gene3D" id="2.60.40.10">
    <property type="entry name" value="Immunoglobulins"/>
    <property type="match status" value="2"/>
</dbReference>
<evidence type="ECO:0000313" key="7">
    <source>
        <dbReference type="Proteomes" id="UP000504630"/>
    </source>
</evidence>
<dbReference type="InterPro" id="IPR013783">
    <property type="entry name" value="Ig-like_fold"/>
</dbReference>
<dbReference type="Proteomes" id="UP000504630">
    <property type="component" value="Chromosome 19"/>
</dbReference>
<keyword evidence="7" id="KW-1185">Reference proteome</keyword>
<feature type="domain" description="Ig-like" evidence="6">
    <location>
        <begin position="273"/>
        <end position="346"/>
    </location>
</feature>
<feature type="domain" description="Ig-like" evidence="6">
    <location>
        <begin position="23"/>
        <end position="98"/>
    </location>
</feature>
<keyword evidence="4" id="KW-1133">Transmembrane helix</keyword>
<dbReference type="FunCoup" id="A0A6J2RTF0">
    <property type="interactions" value="40"/>
</dbReference>
<evidence type="ECO:0000256" key="2">
    <source>
        <dbReference type="ARBA" id="ARBA00023157"/>
    </source>
</evidence>
<keyword evidence="2" id="KW-1015">Disulfide bond</keyword>
<evidence type="ECO:0000256" key="3">
    <source>
        <dbReference type="SAM" id="MobiDB-lite"/>
    </source>
</evidence>
<dbReference type="InterPro" id="IPR036179">
    <property type="entry name" value="Ig-like_dom_sf"/>
</dbReference>
<feature type="region of interest" description="Disordered" evidence="3">
    <location>
        <begin position="500"/>
        <end position="523"/>
    </location>
</feature>
<dbReference type="InterPro" id="IPR003599">
    <property type="entry name" value="Ig_sub"/>
</dbReference>
<dbReference type="Pfam" id="PF13895">
    <property type="entry name" value="Ig_2"/>
    <property type="match status" value="1"/>
</dbReference>
<evidence type="ECO:0000256" key="4">
    <source>
        <dbReference type="SAM" id="Phobius"/>
    </source>
</evidence>
<dbReference type="KEGG" id="cgob:115024877"/>
<feature type="signal peptide" evidence="5">
    <location>
        <begin position="1"/>
        <end position="19"/>
    </location>
</feature>
<dbReference type="OrthoDB" id="8954737at2759"/>
<dbReference type="PANTHER" id="PTHR11481">
    <property type="entry name" value="IMMUNOGLOBULIN FC RECEPTOR"/>
    <property type="match status" value="1"/>
</dbReference>
<feature type="region of interest" description="Disordered" evidence="3">
    <location>
        <begin position="417"/>
        <end position="442"/>
    </location>
</feature>
<sequence length="523" mass="57942">MKGMKHLLLLAVFVLQARCQQKPGVSMSPDIKHIYFGDMLFLKCDQTASGSPVKWYFNNQEQPSLTNETQKIAVATPTHSGIYQCESNGEKSDTFPINVLDYIPSASLTIKTGQPVVRTGGSVILQLDNEGGLQGWKCFVNREGLTKRIALKMMIDSVSVVFQPKRMYIQETIFWCTDTPEEHRSNQITVRTSAKDVSLEMYPLPAVVGESLTLKCLVWGTDLISDTIFYKDDKIILKGSSPTYTIADVTESAKGRYKCHATFTYIKQPAGAPYQVVSDNQDVFVQAPPMKAVLSERIGLMCSCPDCPSESHYRWYNKRDDQLWALMDSRGGLIMPKASGTYACRALWNNGKSLLSKGYFYQPLITYILTSVIVVLVLLGGATVALFYKKRNTTGPIYEDVPLRSRATGDDRYEALPKGAQREGEYDTLHPEEPGRQRKEGEYEALKKEGMTGGEYHTVKMEGAVGGEGGYQALKKAGMTGGEYHTVKMEGAVGGEGGYQALKKAGNDRGGVPNSGNRGRRWR</sequence>
<dbReference type="InterPro" id="IPR050488">
    <property type="entry name" value="Ig_Fc_receptor"/>
</dbReference>
<keyword evidence="4" id="KW-0812">Transmembrane</keyword>
<dbReference type="GO" id="GO:0007166">
    <property type="term" value="P:cell surface receptor signaling pathway"/>
    <property type="evidence" value="ECO:0007669"/>
    <property type="project" value="TreeGrafter"/>
</dbReference>
<dbReference type="GO" id="GO:0009897">
    <property type="term" value="C:external side of plasma membrane"/>
    <property type="evidence" value="ECO:0007669"/>
    <property type="project" value="TreeGrafter"/>
</dbReference>
<dbReference type="RefSeq" id="XP_029312600.1">
    <property type="nucleotide sequence ID" value="XM_029456740.1"/>
</dbReference>
<evidence type="ECO:0000256" key="1">
    <source>
        <dbReference type="ARBA" id="ARBA00022729"/>
    </source>
</evidence>
<gene>
    <name evidence="8" type="primary">LOC115024877</name>
</gene>
<dbReference type="GeneID" id="115024877"/>
<evidence type="ECO:0000256" key="5">
    <source>
        <dbReference type="SAM" id="SignalP"/>
    </source>
</evidence>
<protein>
    <submittedName>
        <fullName evidence="8">Uncharacterized protein LOC115024877</fullName>
    </submittedName>
</protein>
<accession>A0A6J2RTF0</accession>
<name>A0A6J2RTF0_COTGO</name>